<comment type="similarity">
    <text evidence="1">Belongs to the AATF family.</text>
</comment>
<dbReference type="Proteomes" id="UP000265200">
    <property type="component" value="Chromosome 4"/>
</dbReference>
<dbReference type="InterPro" id="IPR039223">
    <property type="entry name" value="AATF/Bfr2"/>
</dbReference>
<reference key="1">
    <citation type="journal article" date="2007" name="Nature">
        <title>The medaka draft genome and insights into vertebrate genome evolution.</title>
        <authorList>
            <person name="Kasahara M."/>
            <person name="Naruse K."/>
            <person name="Sasaki S."/>
            <person name="Nakatani Y."/>
            <person name="Qu W."/>
            <person name="Ahsan B."/>
            <person name="Yamada T."/>
            <person name="Nagayasu Y."/>
            <person name="Doi K."/>
            <person name="Kasai Y."/>
            <person name="Jindo T."/>
            <person name="Kobayashi D."/>
            <person name="Shimada A."/>
            <person name="Toyoda A."/>
            <person name="Kuroki Y."/>
            <person name="Fujiyama A."/>
            <person name="Sasaki T."/>
            <person name="Shimizu A."/>
            <person name="Asakawa S."/>
            <person name="Shimizu N."/>
            <person name="Hashimoto S."/>
            <person name="Yang J."/>
            <person name="Lee Y."/>
            <person name="Matsushima K."/>
            <person name="Sugano S."/>
            <person name="Sakaizumi M."/>
            <person name="Narita T."/>
            <person name="Ohishi K."/>
            <person name="Haga S."/>
            <person name="Ohta F."/>
            <person name="Nomoto H."/>
            <person name="Nogata K."/>
            <person name="Morishita T."/>
            <person name="Endo T."/>
            <person name="Shin-I T."/>
            <person name="Takeda H."/>
            <person name="Morishita S."/>
            <person name="Kohara Y."/>
        </authorList>
    </citation>
    <scope>NUCLEOTIDE SEQUENCE [LARGE SCALE GENOMIC DNA]</scope>
    <source>
        <strain>Hd-rR</strain>
    </source>
</reference>
<organism evidence="5 6">
    <name type="scientific">Oryzias latipes</name>
    <name type="common">Japanese rice fish</name>
    <name type="synonym">Japanese killifish</name>
    <dbReference type="NCBI Taxonomy" id="8090"/>
    <lineage>
        <taxon>Eukaryota</taxon>
        <taxon>Metazoa</taxon>
        <taxon>Chordata</taxon>
        <taxon>Craniata</taxon>
        <taxon>Vertebrata</taxon>
        <taxon>Euteleostomi</taxon>
        <taxon>Actinopterygii</taxon>
        <taxon>Neopterygii</taxon>
        <taxon>Teleostei</taxon>
        <taxon>Neoteleostei</taxon>
        <taxon>Acanthomorphata</taxon>
        <taxon>Ovalentaria</taxon>
        <taxon>Atherinomorphae</taxon>
        <taxon>Beloniformes</taxon>
        <taxon>Adrianichthyidae</taxon>
        <taxon>Oryziinae</taxon>
        <taxon>Oryzias</taxon>
    </lineage>
</organism>
<dbReference type="AlphaFoldDB" id="A0A3P9JRD5"/>
<feature type="compositionally biased region" description="Polar residues" evidence="2">
    <location>
        <begin position="159"/>
        <end position="168"/>
    </location>
</feature>
<reference evidence="5" key="3">
    <citation type="submission" date="2025-08" db="UniProtKB">
        <authorList>
            <consortium name="Ensembl"/>
        </authorList>
    </citation>
    <scope>IDENTIFICATION</scope>
    <source>
        <strain evidence="5">HSOK</strain>
    </source>
</reference>
<feature type="compositionally biased region" description="Acidic residues" evidence="2">
    <location>
        <begin position="178"/>
        <end position="211"/>
    </location>
</feature>
<sequence length="561" mass="64523">MAGSFSQALEELLNPEPTFIDPEDHDVQESTRARVIHRPNDEEEKDEDEQHATSALRIRNCDPQSDTRYKGKVVTRRQLLDEEEEEDDTEEEEEEADLKSSKPYLKEKKVKLEGEEEISEKDEDESEEEEEDMEEEEDDDHYEEEEEIQDDDSLQDSDNASLMKTSDSLMDFHRLAEGVEDLEVSEEDDDEEESGESGESDEEDESVEEEEGVRTFSQDKVDGEVEKGMAVRNQLALWDQFLEARIKIQKALVSANQLPQPHTFPEFQKRGGTELQGVLGNTHKALKALQRSLLELQDLLLEQNPDTKSIAGHSEDEEVVSDEECAERRAPKRKLEMADYPALMAKRFSSFESFRTATLQKWDDRTRLAGGRGGGGFGAFDRSVVTQVQQVLEDKERLVQRTQMQRSEYRVLGRTEKRLDTCENTGEQEGLPASLKPNSHLKHLDEDIFDDDDFYHQLLRELIERKTSATDSNEQLATGRQWLAIQKLRSKMKRKVDTRASKGRKIRFHVHSKLLNFMAPMDNSSMSDEARSELFRSLFGQSPQTSQGSHQVVHLHSRLRI</sequence>
<evidence type="ECO:0000256" key="2">
    <source>
        <dbReference type="SAM" id="MobiDB-lite"/>
    </source>
</evidence>
<evidence type="ECO:0000313" key="6">
    <source>
        <dbReference type="Proteomes" id="UP000265200"/>
    </source>
</evidence>
<feature type="region of interest" description="Disordered" evidence="2">
    <location>
        <begin position="541"/>
        <end position="561"/>
    </location>
</feature>
<evidence type="ECO:0000313" key="5">
    <source>
        <dbReference type="Ensembl" id="ENSORLP00015034775.1"/>
    </source>
</evidence>
<feature type="region of interest" description="Disordered" evidence="2">
    <location>
        <begin position="1"/>
        <end position="221"/>
    </location>
</feature>
<evidence type="ECO:0000259" key="3">
    <source>
        <dbReference type="Pfam" id="PF08164"/>
    </source>
</evidence>
<dbReference type="GO" id="GO:0005634">
    <property type="term" value="C:nucleus"/>
    <property type="evidence" value="ECO:0007669"/>
    <property type="project" value="InterPro"/>
</dbReference>
<feature type="compositionally biased region" description="Acidic residues" evidence="2">
    <location>
        <begin position="114"/>
        <end position="155"/>
    </location>
</feature>
<protein>
    <submittedName>
        <fullName evidence="5">Apoptosis antagonizing transcription factor</fullName>
    </submittedName>
</protein>
<feature type="compositionally biased region" description="Polar residues" evidence="2">
    <location>
        <begin position="541"/>
        <end position="550"/>
    </location>
</feature>
<feature type="compositionally biased region" description="Acidic residues" evidence="2">
    <location>
        <begin position="81"/>
        <end position="96"/>
    </location>
</feature>
<reference evidence="5" key="4">
    <citation type="submission" date="2025-09" db="UniProtKB">
        <authorList>
            <consortium name="Ensembl"/>
        </authorList>
    </citation>
    <scope>IDENTIFICATION</scope>
    <source>
        <strain evidence="5">HSOK</strain>
    </source>
</reference>
<feature type="domain" description="AATF leucine zipper-containing" evidence="4">
    <location>
        <begin position="224"/>
        <end position="365"/>
    </location>
</feature>
<proteinExistence type="inferred from homology"/>
<name>A0A3P9JRD5_ORYLA</name>
<feature type="compositionally biased region" description="Basic and acidic residues" evidence="2">
    <location>
        <begin position="97"/>
        <end position="113"/>
    </location>
</feature>
<dbReference type="Pfam" id="PF08164">
    <property type="entry name" value="TRAUB"/>
    <property type="match status" value="1"/>
</dbReference>
<feature type="domain" description="Apoptosis-antagonizing transcription factor C-terminal" evidence="3">
    <location>
        <begin position="455"/>
        <end position="539"/>
    </location>
</feature>
<evidence type="ECO:0000256" key="1">
    <source>
        <dbReference type="ARBA" id="ARBA00008966"/>
    </source>
</evidence>
<dbReference type="Ensembl" id="ENSORLT00015035747.1">
    <property type="protein sequence ID" value="ENSORLP00015034775.1"/>
    <property type="gene ID" value="ENSORLG00015020923.1"/>
</dbReference>
<accession>A0A3P9JRD5</accession>
<reference evidence="5 6" key="2">
    <citation type="submission" date="2017-04" db="EMBL/GenBank/DDBJ databases">
        <title>CpG methylation of centromeres and impact of large insertions on vertebrate speciation.</title>
        <authorList>
            <person name="Ichikawa K."/>
            <person name="Yoshimura J."/>
            <person name="Morishita S."/>
        </authorList>
    </citation>
    <scope>NUCLEOTIDE SEQUENCE</scope>
    <source>
        <strain evidence="5 6">HSOK</strain>
    </source>
</reference>
<dbReference type="PANTHER" id="PTHR15565">
    <property type="entry name" value="AATF PROTEIN APOPTOSIS ANTAGONIZING TRANSCRIPTION FACTOR"/>
    <property type="match status" value="1"/>
</dbReference>
<dbReference type="Pfam" id="PF13339">
    <property type="entry name" value="AATF-Che1"/>
    <property type="match status" value="1"/>
</dbReference>
<dbReference type="InterPro" id="IPR012617">
    <property type="entry name" value="AATF_C"/>
</dbReference>
<dbReference type="InterPro" id="IPR025160">
    <property type="entry name" value="AATF"/>
</dbReference>
<dbReference type="PANTHER" id="PTHR15565:SF0">
    <property type="entry name" value="PROTEIN AATF"/>
    <property type="match status" value="1"/>
</dbReference>
<evidence type="ECO:0000259" key="4">
    <source>
        <dbReference type="Pfam" id="PF13339"/>
    </source>
</evidence>